<name>A0A8B6HTT3_MYTGA</name>
<accession>A0A8B6HTT3</accession>
<evidence type="ECO:0000313" key="2">
    <source>
        <dbReference type="Proteomes" id="UP000596742"/>
    </source>
</evidence>
<gene>
    <name evidence="1" type="ORF">MGAL_10B086072</name>
</gene>
<organism evidence="1 2">
    <name type="scientific">Mytilus galloprovincialis</name>
    <name type="common">Mediterranean mussel</name>
    <dbReference type="NCBI Taxonomy" id="29158"/>
    <lineage>
        <taxon>Eukaryota</taxon>
        <taxon>Metazoa</taxon>
        <taxon>Spiralia</taxon>
        <taxon>Lophotrochozoa</taxon>
        <taxon>Mollusca</taxon>
        <taxon>Bivalvia</taxon>
        <taxon>Autobranchia</taxon>
        <taxon>Pteriomorphia</taxon>
        <taxon>Mytilida</taxon>
        <taxon>Mytiloidea</taxon>
        <taxon>Mytilidae</taxon>
        <taxon>Mytilinae</taxon>
        <taxon>Mytilus</taxon>
    </lineage>
</organism>
<sequence>MTFGSIGQCAFPCSLQGKSFSPIIGGIFESGSVIGEYGSEDPSILTFTITNQNIPKHEIWECYARTGPFFAYRRKLNETYVEYRCEKRPLVAINSDGDIRVVFGSEWVHFAEPPTLCDICNGKLTVSPVIKVKLPDVGCNIPNVCRIQDPQRQTRCECEPYEVDDGLCCDM</sequence>
<dbReference type="OrthoDB" id="10377742at2759"/>
<evidence type="ECO:0000313" key="1">
    <source>
        <dbReference type="EMBL" id="VDI84147.1"/>
    </source>
</evidence>
<reference evidence="1" key="1">
    <citation type="submission" date="2018-11" db="EMBL/GenBank/DDBJ databases">
        <authorList>
            <person name="Alioto T."/>
            <person name="Alioto T."/>
        </authorList>
    </citation>
    <scope>NUCLEOTIDE SEQUENCE</scope>
</reference>
<dbReference type="EMBL" id="UYJE01010542">
    <property type="protein sequence ID" value="VDI84147.1"/>
    <property type="molecule type" value="Genomic_DNA"/>
</dbReference>
<proteinExistence type="predicted"/>
<comment type="caution">
    <text evidence="1">The sequence shown here is derived from an EMBL/GenBank/DDBJ whole genome shotgun (WGS) entry which is preliminary data.</text>
</comment>
<keyword evidence="2" id="KW-1185">Reference proteome</keyword>
<protein>
    <submittedName>
        <fullName evidence="1">Uncharacterized protein</fullName>
    </submittedName>
</protein>
<dbReference type="AlphaFoldDB" id="A0A8B6HTT3"/>
<dbReference type="Proteomes" id="UP000596742">
    <property type="component" value="Unassembled WGS sequence"/>
</dbReference>